<evidence type="ECO:0000256" key="1">
    <source>
        <dbReference type="ARBA" id="ARBA00006611"/>
    </source>
</evidence>
<evidence type="ECO:0000313" key="6">
    <source>
        <dbReference type="Proteomes" id="UP000526501"/>
    </source>
</evidence>
<proteinExistence type="inferred from homology"/>
<dbReference type="GO" id="GO:0016887">
    <property type="term" value="F:ATP hydrolysis activity"/>
    <property type="evidence" value="ECO:0007669"/>
    <property type="project" value="TreeGrafter"/>
</dbReference>
<dbReference type="SUPFAM" id="SSF160246">
    <property type="entry name" value="EspE N-terminal domain-like"/>
    <property type="match status" value="1"/>
</dbReference>
<organism evidence="5 6">
    <name type="scientific">Pelagicoccus albus</name>
    <dbReference type="NCBI Taxonomy" id="415222"/>
    <lineage>
        <taxon>Bacteria</taxon>
        <taxon>Pseudomonadati</taxon>
        <taxon>Verrucomicrobiota</taxon>
        <taxon>Opitutia</taxon>
        <taxon>Puniceicoccales</taxon>
        <taxon>Pelagicoccaceae</taxon>
        <taxon>Pelagicoccus</taxon>
    </lineage>
</organism>
<reference evidence="5 6" key="1">
    <citation type="submission" date="2020-07" db="EMBL/GenBank/DDBJ databases">
        <authorList>
            <person name="Feng X."/>
        </authorList>
    </citation>
    <scope>NUCLEOTIDE SEQUENCE [LARGE SCALE GENOMIC DNA]</scope>
    <source>
        <strain evidence="5 6">JCM23202</strain>
    </source>
</reference>
<comment type="caution">
    <text evidence="5">The sequence shown here is derived from an EMBL/GenBank/DDBJ whole genome shotgun (WGS) entry which is preliminary data.</text>
</comment>
<comment type="similarity">
    <text evidence="1">Belongs to the GSP E family.</text>
</comment>
<gene>
    <name evidence="5" type="ORF">H5P27_19055</name>
</gene>
<dbReference type="Gene3D" id="3.40.50.300">
    <property type="entry name" value="P-loop containing nucleotide triphosphate hydrolases"/>
    <property type="match status" value="1"/>
</dbReference>
<dbReference type="InterPro" id="IPR037257">
    <property type="entry name" value="T2SS_E_N_sf"/>
</dbReference>
<dbReference type="GO" id="GO:0005886">
    <property type="term" value="C:plasma membrane"/>
    <property type="evidence" value="ECO:0007669"/>
    <property type="project" value="TreeGrafter"/>
</dbReference>
<dbReference type="Gene3D" id="3.30.450.90">
    <property type="match status" value="1"/>
</dbReference>
<sequence length="562" mass="61993">MYRYHNQAVYDLCQIHSLIDGPTLDRLQAKLGAEDRSLAELVIGEGKVSRSVFLDTVASYLGIERLKDAPYDIPIEIIDLIDPALARMHGVVPVDGNERQITIVTTDPFNTSVIDDVAFAVNRDVRLRLLDPKTVNELLDVYYRPKNVDYTGILEEIDLSEVAGVDDISPDDLLGMAGETPIIRFVNLVLAQAIKDKASDIHFEPFEKEFKIRYRIDGALYEMSPPPRELAVPIISRVKILGDLNIAERRVPQDGKVRLVVAGRHVDLRVSTLPTQFGESVVLRVLDQGTTQLELTSLGMPEDVLHSVEAGIGRPNGIFISTGPTGSGKTTTLYSCLKRLNRVDSKLMTAEDPIEYEIDGIMQVGVNPNIGLTFASTLKSFLRQDPDVIMVGEIRDLDTAQIAIQASLTGHLVLSTLHTNDSAGAVTRLMDMGVEPFLISSSLEAVLAQRLLRKICPGCKRAYLPDHALLKQLELEPAILQQKEFFQGTGCTACANTGYSGRLGIFEMLSISESIRELISEGRPAVAIREQAINNGMRTLREDGLRNIFTGVTTVDEVIRYS</sequence>
<evidence type="ECO:0000256" key="3">
    <source>
        <dbReference type="ARBA" id="ARBA00022840"/>
    </source>
</evidence>
<dbReference type="CDD" id="cd01129">
    <property type="entry name" value="PulE-GspE-like"/>
    <property type="match status" value="1"/>
</dbReference>
<dbReference type="PANTHER" id="PTHR30258:SF1">
    <property type="entry name" value="PROTEIN TRANSPORT PROTEIN HOFB HOMOLOG"/>
    <property type="match status" value="1"/>
</dbReference>
<dbReference type="Pfam" id="PF05157">
    <property type="entry name" value="MshEN"/>
    <property type="match status" value="1"/>
</dbReference>
<dbReference type="SUPFAM" id="SSF52540">
    <property type="entry name" value="P-loop containing nucleoside triphosphate hydrolases"/>
    <property type="match status" value="1"/>
</dbReference>
<keyword evidence="3" id="KW-0067">ATP-binding</keyword>
<dbReference type="PANTHER" id="PTHR30258">
    <property type="entry name" value="TYPE II SECRETION SYSTEM PROTEIN GSPE-RELATED"/>
    <property type="match status" value="1"/>
</dbReference>
<accession>A0A7X1B9S1</accession>
<dbReference type="Proteomes" id="UP000526501">
    <property type="component" value="Unassembled WGS sequence"/>
</dbReference>
<dbReference type="PROSITE" id="PS00662">
    <property type="entry name" value="T2SP_E"/>
    <property type="match status" value="1"/>
</dbReference>
<evidence type="ECO:0000259" key="4">
    <source>
        <dbReference type="PROSITE" id="PS00662"/>
    </source>
</evidence>
<dbReference type="RefSeq" id="WP_185662014.1">
    <property type="nucleotide sequence ID" value="NZ_CAWPOO010000013.1"/>
</dbReference>
<keyword evidence="2" id="KW-0547">Nucleotide-binding</keyword>
<evidence type="ECO:0000256" key="2">
    <source>
        <dbReference type="ARBA" id="ARBA00022741"/>
    </source>
</evidence>
<name>A0A7X1B9S1_9BACT</name>
<dbReference type="EMBL" id="JACHVC010000013">
    <property type="protein sequence ID" value="MBC2608162.1"/>
    <property type="molecule type" value="Genomic_DNA"/>
</dbReference>
<dbReference type="AlphaFoldDB" id="A0A7X1B9S1"/>
<dbReference type="Gene3D" id="3.30.300.160">
    <property type="entry name" value="Type II secretion system, protein E, N-terminal domain"/>
    <property type="match status" value="1"/>
</dbReference>
<dbReference type="FunFam" id="3.30.450.90:FF:000001">
    <property type="entry name" value="Type II secretion system ATPase GspE"/>
    <property type="match status" value="1"/>
</dbReference>
<dbReference type="InterPro" id="IPR027417">
    <property type="entry name" value="P-loop_NTPase"/>
</dbReference>
<dbReference type="Pfam" id="PF00437">
    <property type="entry name" value="T2SSE"/>
    <property type="match status" value="1"/>
</dbReference>
<feature type="domain" description="Bacterial type II secretion system protein E" evidence="4">
    <location>
        <begin position="382"/>
        <end position="396"/>
    </location>
</feature>
<dbReference type="FunFam" id="3.40.50.300:FF:000398">
    <property type="entry name" value="Type IV pilus assembly ATPase PilB"/>
    <property type="match status" value="1"/>
</dbReference>
<protein>
    <submittedName>
        <fullName evidence="5">Type II/IV secretion system protein</fullName>
    </submittedName>
</protein>
<dbReference type="InterPro" id="IPR007831">
    <property type="entry name" value="T2SS_GspE_N"/>
</dbReference>
<dbReference type="GO" id="GO:0005524">
    <property type="term" value="F:ATP binding"/>
    <property type="evidence" value="ECO:0007669"/>
    <property type="project" value="UniProtKB-KW"/>
</dbReference>
<dbReference type="InterPro" id="IPR001482">
    <property type="entry name" value="T2SS/T4SS_dom"/>
</dbReference>
<evidence type="ECO:0000313" key="5">
    <source>
        <dbReference type="EMBL" id="MBC2608162.1"/>
    </source>
</evidence>
<keyword evidence="6" id="KW-1185">Reference proteome</keyword>